<proteinExistence type="predicted"/>
<gene>
    <name evidence="2" type="ORF">CRENBAI_010383</name>
</gene>
<sequence>MRIPDGNRTGEAPNGRMSPCWPPEAALIEADFIHDLQKKAGTTSHAFLHVRPGSKKPKVPLSYGLAGPAITPSPQLQRLAASPGQLLFSTVHAASEEDEGKRKRK</sequence>
<reference evidence="2 3" key="1">
    <citation type="submission" date="2021-06" db="EMBL/GenBank/DDBJ databases">
        <authorList>
            <person name="Palmer J.M."/>
        </authorList>
    </citation>
    <scope>NUCLEOTIDE SEQUENCE [LARGE SCALE GENOMIC DNA]</scope>
    <source>
        <strain evidence="2 3">MEX-2019</strain>
        <tissue evidence="2">Muscle</tissue>
    </source>
</reference>
<dbReference type="EMBL" id="JAHHUM010001353">
    <property type="protein sequence ID" value="KAK5612624.1"/>
    <property type="molecule type" value="Genomic_DNA"/>
</dbReference>
<dbReference type="AlphaFoldDB" id="A0AAV9RUX7"/>
<evidence type="ECO:0000256" key="1">
    <source>
        <dbReference type="SAM" id="MobiDB-lite"/>
    </source>
</evidence>
<feature type="region of interest" description="Disordered" evidence="1">
    <location>
        <begin position="1"/>
        <end position="20"/>
    </location>
</feature>
<keyword evidence="3" id="KW-1185">Reference proteome</keyword>
<name>A0AAV9RUX7_9TELE</name>
<dbReference type="Proteomes" id="UP001311232">
    <property type="component" value="Unassembled WGS sequence"/>
</dbReference>
<evidence type="ECO:0000313" key="2">
    <source>
        <dbReference type="EMBL" id="KAK5612624.1"/>
    </source>
</evidence>
<protein>
    <submittedName>
        <fullName evidence="2">Uncharacterized protein</fullName>
    </submittedName>
</protein>
<comment type="caution">
    <text evidence="2">The sequence shown here is derived from an EMBL/GenBank/DDBJ whole genome shotgun (WGS) entry which is preliminary data.</text>
</comment>
<feature type="non-terminal residue" evidence="2">
    <location>
        <position position="105"/>
    </location>
</feature>
<accession>A0AAV9RUX7</accession>
<evidence type="ECO:0000313" key="3">
    <source>
        <dbReference type="Proteomes" id="UP001311232"/>
    </source>
</evidence>
<organism evidence="2 3">
    <name type="scientific">Crenichthys baileyi</name>
    <name type="common">White River springfish</name>
    <dbReference type="NCBI Taxonomy" id="28760"/>
    <lineage>
        <taxon>Eukaryota</taxon>
        <taxon>Metazoa</taxon>
        <taxon>Chordata</taxon>
        <taxon>Craniata</taxon>
        <taxon>Vertebrata</taxon>
        <taxon>Euteleostomi</taxon>
        <taxon>Actinopterygii</taxon>
        <taxon>Neopterygii</taxon>
        <taxon>Teleostei</taxon>
        <taxon>Neoteleostei</taxon>
        <taxon>Acanthomorphata</taxon>
        <taxon>Ovalentaria</taxon>
        <taxon>Atherinomorphae</taxon>
        <taxon>Cyprinodontiformes</taxon>
        <taxon>Goodeidae</taxon>
        <taxon>Crenichthys</taxon>
    </lineage>
</organism>